<dbReference type="PANTHER" id="PTHR43808">
    <property type="entry name" value="ACETYLORNITHINE DEACETYLASE"/>
    <property type="match status" value="1"/>
</dbReference>
<evidence type="ECO:0000256" key="2">
    <source>
        <dbReference type="ARBA" id="ARBA00022801"/>
    </source>
</evidence>
<dbReference type="Pfam" id="PF07687">
    <property type="entry name" value="M20_dimer"/>
    <property type="match status" value="1"/>
</dbReference>
<keyword evidence="2 5" id="KW-0378">Hydrolase</keyword>
<keyword evidence="6" id="KW-1185">Reference proteome</keyword>
<keyword evidence="1" id="KW-0479">Metal-binding</keyword>
<dbReference type="Pfam" id="PF01546">
    <property type="entry name" value="Peptidase_M20"/>
    <property type="match status" value="1"/>
</dbReference>
<dbReference type="PIRSF" id="PIRSF037238">
    <property type="entry name" value="Carboxypeptidase_G2"/>
    <property type="match status" value="1"/>
</dbReference>
<evidence type="ECO:0000313" key="6">
    <source>
        <dbReference type="Proteomes" id="UP001589628"/>
    </source>
</evidence>
<organism evidence="5 6">
    <name type="scientific">Balneatrix alpica</name>
    <dbReference type="NCBI Taxonomy" id="75684"/>
    <lineage>
        <taxon>Bacteria</taxon>
        <taxon>Pseudomonadati</taxon>
        <taxon>Pseudomonadota</taxon>
        <taxon>Gammaproteobacteria</taxon>
        <taxon>Oceanospirillales</taxon>
        <taxon>Balneatrichaceae</taxon>
        <taxon>Balneatrix</taxon>
    </lineage>
</organism>
<evidence type="ECO:0000256" key="1">
    <source>
        <dbReference type="ARBA" id="ARBA00022723"/>
    </source>
</evidence>
<dbReference type="Proteomes" id="UP001589628">
    <property type="component" value="Unassembled WGS sequence"/>
</dbReference>
<dbReference type="RefSeq" id="WP_027311776.1">
    <property type="nucleotide sequence ID" value="NZ_JBHLZN010000002.1"/>
</dbReference>
<reference evidence="5 6" key="1">
    <citation type="submission" date="2024-09" db="EMBL/GenBank/DDBJ databases">
        <authorList>
            <person name="Sun Q."/>
            <person name="Mori K."/>
        </authorList>
    </citation>
    <scope>NUCLEOTIDE SEQUENCE [LARGE SCALE GENOMIC DNA]</scope>
    <source>
        <strain evidence="5 6">ATCC 51285</strain>
    </source>
</reference>
<dbReference type="GO" id="GO:0016787">
    <property type="term" value="F:hydrolase activity"/>
    <property type="evidence" value="ECO:0007669"/>
    <property type="project" value="UniProtKB-KW"/>
</dbReference>
<proteinExistence type="predicted"/>
<dbReference type="InterPro" id="IPR002933">
    <property type="entry name" value="Peptidase_M20"/>
</dbReference>
<dbReference type="Gene3D" id="3.30.70.360">
    <property type="match status" value="1"/>
</dbReference>
<dbReference type="PANTHER" id="PTHR43808:SF9">
    <property type="entry name" value="BLL0789 PROTEIN"/>
    <property type="match status" value="1"/>
</dbReference>
<accession>A0ABV5ZAM8</accession>
<keyword evidence="3" id="KW-0170">Cobalt</keyword>
<protein>
    <submittedName>
        <fullName evidence="5">Hydrolase</fullName>
    </submittedName>
</protein>
<dbReference type="CDD" id="cd03885">
    <property type="entry name" value="M20_CPDG2"/>
    <property type="match status" value="1"/>
</dbReference>
<name>A0ABV5ZAM8_9GAMM</name>
<dbReference type="InterPro" id="IPR050072">
    <property type="entry name" value="Peptidase_M20A"/>
</dbReference>
<evidence type="ECO:0000256" key="3">
    <source>
        <dbReference type="ARBA" id="ARBA00023285"/>
    </source>
</evidence>
<dbReference type="InterPro" id="IPR017150">
    <property type="entry name" value="Pept_M20_glutamate_carboxypep"/>
</dbReference>
<sequence>MSHTPEQFRPFLDWIDSQQQRMVEDLIRVANINSGSYNVEGVNRTAEAFAELAANLGAELSWHEVAPQEVVNDKGEVEVRPLGRALQLSKRPEAPLRVFLCGHLDTVFPQDSSFQQVRWLDDDTLNGPGVADLKGGLILMLTALQAFEQSPYADQLGWDILLNPDEEIGSPGSSALFPVFAERTQVGLLYEPAFPDGNLAGERKGSGNFSVVVRGRAAHAGREHHLGRNAIRALADFTSALDDLNGQRQGVTINPGYVKAGGPVNIVPDLAVMKFNIRLERPEDEQWCLDHLQRLSAEINARDGISLELHGGFGRKPKVLSPANRKLADLVSECGQALGMSLEFKPSGGCCDGNNLAACGLPNIDTLGVVGGKIHSHEEYVEVASLSQRAKLTALILLRLATDADRSWLNR</sequence>
<dbReference type="SUPFAM" id="SSF53187">
    <property type="entry name" value="Zn-dependent exopeptidases"/>
    <property type="match status" value="1"/>
</dbReference>
<dbReference type="SUPFAM" id="SSF55031">
    <property type="entry name" value="Bacterial exopeptidase dimerisation domain"/>
    <property type="match status" value="1"/>
</dbReference>
<dbReference type="InterPro" id="IPR036264">
    <property type="entry name" value="Bact_exopeptidase_dim_dom"/>
</dbReference>
<dbReference type="NCBIfam" id="NF005602">
    <property type="entry name" value="PRK07338.1"/>
    <property type="match status" value="1"/>
</dbReference>
<evidence type="ECO:0000313" key="5">
    <source>
        <dbReference type="EMBL" id="MFB9886307.1"/>
    </source>
</evidence>
<dbReference type="EMBL" id="JBHLZN010000002">
    <property type="protein sequence ID" value="MFB9886307.1"/>
    <property type="molecule type" value="Genomic_DNA"/>
</dbReference>
<dbReference type="InterPro" id="IPR011650">
    <property type="entry name" value="Peptidase_M20_dimer"/>
</dbReference>
<dbReference type="Gene3D" id="3.40.630.10">
    <property type="entry name" value="Zn peptidases"/>
    <property type="match status" value="1"/>
</dbReference>
<comment type="caution">
    <text evidence="5">The sequence shown here is derived from an EMBL/GenBank/DDBJ whole genome shotgun (WGS) entry which is preliminary data.</text>
</comment>
<evidence type="ECO:0000259" key="4">
    <source>
        <dbReference type="Pfam" id="PF07687"/>
    </source>
</evidence>
<gene>
    <name evidence="5" type="ORF">ACFFLH_07800</name>
</gene>
<feature type="domain" description="Peptidase M20 dimerisation" evidence="4">
    <location>
        <begin position="202"/>
        <end position="301"/>
    </location>
</feature>